<proteinExistence type="inferred from homology"/>
<dbReference type="Pfam" id="PF01783">
    <property type="entry name" value="Ribosomal_L32p"/>
    <property type="match status" value="1"/>
</dbReference>
<gene>
    <name evidence="5" type="primary">rpmF</name>
    <name evidence="7" type="ORF">SAMN05660330_01105</name>
</gene>
<evidence type="ECO:0000256" key="4">
    <source>
        <dbReference type="ARBA" id="ARBA00035178"/>
    </source>
</evidence>
<dbReference type="STRING" id="91360.SAMN05660330_01105"/>
<evidence type="ECO:0000256" key="2">
    <source>
        <dbReference type="ARBA" id="ARBA00022980"/>
    </source>
</evidence>
<dbReference type="InterPro" id="IPR044957">
    <property type="entry name" value="Ribosomal_bL32_bact"/>
</dbReference>
<dbReference type="GO" id="GO:0015934">
    <property type="term" value="C:large ribosomal subunit"/>
    <property type="evidence" value="ECO:0007669"/>
    <property type="project" value="InterPro"/>
</dbReference>
<keyword evidence="3 5" id="KW-0687">Ribonucleoprotein</keyword>
<dbReference type="SUPFAM" id="SSF57829">
    <property type="entry name" value="Zn-binding ribosomal proteins"/>
    <property type="match status" value="1"/>
</dbReference>
<dbReference type="HAMAP" id="MF_00340">
    <property type="entry name" value="Ribosomal_bL32"/>
    <property type="match status" value="1"/>
</dbReference>
<dbReference type="PANTHER" id="PTHR35534:SF1">
    <property type="entry name" value="LARGE RIBOSOMAL SUBUNIT PROTEIN BL32"/>
    <property type="match status" value="1"/>
</dbReference>
<comment type="similarity">
    <text evidence="1 5">Belongs to the bacterial ribosomal protein bL32 family.</text>
</comment>
<evidence type="ECO:0000256" key="5">
    <source>
        <dbReference type="HAMAP-Rule" id="MF_00340"/>
    </source>
</evidence>
<dbReference type="Proteomes" id="UP000199073">
    <property type="component" value="Unassembled WGS sequence"/>
</dbReference>
<evidence type="ECO:0000256" key="3">
    <source>
        <dbReference type="ARBA" id="ARBA00023274"/>
    </source>
</evidence>
<sequence length="62" mass="6948">MALPKRRHSHSRTRKRRSHDALTAPGLSVCGECGEPKEPHRLCGNCGKYKGRTVYSLDAELE</sequence>
<dbReference type="RefSeq" id="WP_092220598.1">
    <property type="nucleotide sequence ID" value="NZ_FNJI01000006.1"/>
</dbReference>
<dbReference type="InterPro" id="IPR002677">
    <property type="entry name" value="Ribosomal_bL32"/>
</dbReference>
<dbReference type="EMBL" id="FNJI01000006">
    <property type="protein sequence ID" value="SDO81428.1"/>
    <property type="molecule type" value="Genomic_DNA"/>
</dbReference>
<dbReference type="NCBIfam" id="TIGR01031">
    <property type="entry name" value="rpmF_bact"/>
    <property type="match status" value="1"/>
</dbReference>
<name>A0A1H0MLU5_9BACT</name>
<feature type="region of interest" description="Disordered" evidence="6">
    <location>
        <begin position="1"/>
        <end position="21"/>
    </location>
</feature>
<evidence type="ECO:0000256" key="6">
    <source>
        <dbReference type="SAM" id="MobiDB-lite"/>
    </source>
</evidence>
<dbReference type="InterPro" id="IPR011332">
    <property type="entry name" value="Ribosomal_zn-bd"/>
</dbReference>
<keyword evidence="8" id="KW-1185">Reference proteome</keyword>
<evidence type="ECO:0000313" key="8">
    <source>
        <dbReference type="Proteomes" id="UP000199073"/>
    </source>
</evidence>
<reference evidence="7 8" key="1">
    <citation type="submission" date="2016-10" db="EMBL/GenBank/DDBJ databases">
        <authorList>
            <person name="de Groot N.N."/>
        </authorList>
    </citation>
    <scope>NUCLEOTIDE SEQUENCE [LARGE SCALE GENOMIC DNA]</scope>
    <source>
        <strain evidence="7 8">DSM 12130</strain>
    </source>
</reference>
<dbReference type="GO" id="GO:0006412">
    <property type="term" value="P:translation"/>
    <property type="evidence" value="ECO:0007669"/>
    <property type="project" value="UniProtKB-UniRule"/>
</dbReference>
<dbReference type="AlphaFoldDB" id="A0A1H0MLU5"/>
<evidence type="ECO:0000313" key="7">
    <source>
        <dbReference type="EMBL" id="SDO81428.1"/>
    </source>
</evidence>
<protein>
    <recommendedName>
        <fullName evidence="4 5">Large ribosomal subunit protein bL32</fullName>
    </recommendedName>
</protein>
<evidence type="ECO:0000256" key="1">
    <source>
        <dbReference type="ARBA" id="ARBA00008560"/>
    </source>
</evidence>
<accession>A0A1H0MLU5</accession>
<feature type="compositionally biased region" description="Basic residues" evidence="6">
    <location>
        <begin position="1"/>
        <end position="18"/>
    </location>
</feature>
<organism evidence="7 8">
    <name type="scientific">Desulforhopalus singaporensis</name>
    <dbReference type="NCBI Taxonomy" id="91360"/>
    <lineage>
        <taxon>Bacteria</taxon>
        <taxon>Pseudomonadati</taxon>
        <taxon>Thermodesulfobacteriota</taxon>
        <taxon>Desulfobulbia</taxon>
        <taxon>Desulfobulbales</taxon>
        <taxon>Desulfocapsaceae</taxon>
        <taxon>Desulforhopalus</taxon>
    </lineage>
</organism>
<keyword evidence="2 5" id="KW-0689">Ribosomal protein</keyword>
<dbReference type="OrthoDB" id="9801927at2"/>
<dbReference type="PANTHER" id="PTHR35534">
    <property type="entry name" value="50S RIBOSOMAL PROTEIN L32"/>
    <property type="match status" value="1"/>
</dbReference>
<dbReference type="GO" id="GO:0003735">
    <property type="term" value="F:structural constituent of ribosome"/>
    <property type="evidence" value="ECO:0007669"/>
    <property type="project" value="InterPro"/>
</dbReference>